<proteinExistence type="predicted"/>
<dbReference type="EMBL" id="KE148146">
    <property type="protein sequence ID" value="EPE09894.1"/>
    <property type="molecule type" value="Genomic_DNA"/>
</dbReference>
<dbReference type="eggNOG" id="KOG4640">
    <property type="taxonomic scope" value="Eukaryota"/>
</dbReference>
<dbReference type="SUPFAM" id="SSF50978">
    <property type="entry name" value="WD40 repeat-like"/>
    <property type="match status" value="1"/>
</dbReference>
<evidence type="ECO:0000259" key="7">
    <source>
        <dbReference type="Pfam" id="PF12894"/>
    </source>
</evidence>
<dbReference type="STRING" id="1262450.S3C8R3"/>
<dbReference type="AlphaFoldDB" id="S3C8R3"/>
<dbReference type="Pfam" id="PF12896">
    <property type="entry name" value="ANAPC4"/>
    <property type="match status" value="1"/>
</dbReference>
<evidence type="ECO:0000259" key="8">
    <source>
        <dbReference type="Pfam" id="PF12896"/>
    </source>
</evidence>
<evidence type="ECO:0000256" key="4">
    <source>
        <dbReference type="ARBA" id="ARBA00022786"/>
    </source>
</evidence>
<keyword evidence="3" id="KW-0498">Mitosis</keyword>
<name>S3C8R3_OPHP1</name>
<evidence type="ECO:0000256" key="3">
    <source>
        <dbReference type="ARBA" id="ARBA00022776"/>
    </source>
</evidence>
<keyword evidence="5" id="KW-0131">Cell cycle</keyword>
<dbReference type="OrthoDB" id="2110451at2759"/>
<sequence length="890" mass="96402">MAGSSRGLKLFSQSVFNPPADSPHKVAACPTADLTALVTGANAVFIRRRGGEVVSKLTERNKDVQAIAWKSDGQYLAVAWSDGVVRLVGLESPKTVSQIRLFDSSPAAITHISWAKNMVGSSDSWRTVAADNIHGQQDHDVLDLPQALLRADVEQSLTKLPPLPVSGGSGDDMFVFSTQTSLDFMFRPLDIKDSDSIHVMVLGTADGAIHVSIYDAFVMGTFTLPLPPRAGAAGGFEKQPLLHLARHASHRASSTHILLLTNEDADNTAVYLAAMDFTFIYSSPFSLSTLASKTTTFHKLVRYIQQTLVHMQGEWQTLRELPSRFLASIQEDLQQEPRHKNIVHAFRAAALTGYVSPTLKQWLVDTIAERGHKRWDKAVAGSLQSLTDLIHDSLLPAIERAVLALGRLKGLAEHHSCDNIGFSVSQLEPLSEMIDCLIMVASLARVLISAELGLFGAFSSWLRSLIVRLALPGQAEEQADKDPVISMTPVLDYITNHMLTTPLEHFFGKTTEAEWNADWKAVEGYFASQAGSGPGSAEMATGEFAWESLSTKLYEELCKAIDIDSEPDFLGILQDGLVASGSGAIETGTDKGKQPVFNAATASRRREKPNAREPNGEAGYMKAFLKFDFLMKLFSTRADAVLKDIAQSGRQNVSFRPLSRLSVGLPVKRAEVAMTTISKPDPIDSMDVLAFSAVTVQENTNNVYLFRSSTVTTEGVTTSVATQACVLALGENCRIVDYQFASASLLLLLLAATKERNARLVAVSTNSPSMTFVEYYDGIDGDSLPVVPLTTEALGLQASGLCWVANIEAPETTEAVSSGKGSKSSPIARMEVLGPRQAGSDKGMEQSNGGRGKGMDDNNRMATARVCLMHADGTTYRVFSLPPMFLMFSD</sequence>
<dbReference type="GO" id="GO:0051301">
    <property type="term" value="P:cell division"/>
    <property type="evidence" value="ECO:0007669"/>
    <property type="project" value="UniProtKB-KW"/>
</dbReference>
<dbReference type="InterPro" id="IPR024977">
    <property type="entry name" value="Apc4-like_WD40_dom"/>
</dbReference>
<dbReference type="InterPro" id="IPR024790">
    <property type="entry name" value="APC4_long_dom"/>
</dbReference>
<dbReference type="Gene3D" id="2.130.10.10">
    <property type="entry name" value="YVTN repeat-like/Quinoprotein amine dehydrogenase"/>
    <property type="match status" value="1"/>
</dbReference>
<dbReference type="InterPro" id="IPR024789">
    <property type="entry name" value="APC4"/>
</dbReference>
<reference evidence="9 10" key="1">
    <citation type="journal article" date="2013" name="BMC Genomics">
        <title>The genome and transcriptome of the pine saprophyte Ophiostoma piceae, and a comparison with the bark beetle-associated pine pathogen Grosmannia clavigera.</title>
        <authorList>
            <person name="Haridas S."/>
            <person name="Wang Y."/>
            <person name="Lim L."/>
            <person name="Massoumi Alamouti S."/>
            <person name="Jackman S."/>
            <person name="Docking R."/>
            <person name="Robertson G."/>
            <person name="Birol I."/>
            <person name="Bohlmann J."/>
            <person name="Breuil C."/>
        </authorList>
    </citation>
    <scope>NUCLEOTIDE SEQUENCE [LARGE SCALE GENOMIC DNA]</scope>
    <source>
        <strain evidence="9 10">UAMH 11346</strain>
    </source>
</reference>
<evidence type="ECO:0000256" key="1">
    <source>
        <dbReference type="ARBA" id="ARBA00016067"/>
    </source>
</evidence>
<dbReference type="VEuPathDB" id="FungiDB:F503_04989"/>
<gene>
    <name evidence="9" type="ORF">F503_04989</name>
</gene>
<keyword evidence="4" id="KW-0833">Ubl conjugation pathway</keyword>
<dbReference type="Proteomes" id="UP000016923">
    <property type="component" value="Unassembled WGS sequence"/>
</dbReference>
<accession>S3C8R3</accession>
<feature type="domain" description="Anaphase-promoting complex subunit 4-like WD40" evidence="7">
    <location>
        <begin position="29"/>
        <end position="117"/>
    </location>
</feature>
<evidence type="ECO:0000256" key="5">
    <source>
        <dbReference type="ARBA" id="ARBA00023306"/>
    </source>
</evidence>
<dbReference type="GO" id="GO:0070979">
    <property type="term" value="P:protein K11-linked ubiquitination"/>
    <property type="evidence" value="ECO:0007669"/>
    <property type="project" value="TreeGrafter"/>
</dbReference>
<evidence type="ECO:0000313" key="10">
    <source>
        <dbReference type="Proteomes" id="UP000016923"/>
    </source>
</evidence>
<dbReference type="PANTHER" id="PTHR13260:SF0">
    <property type="entry name" value="ANAPHASE-PROMOTING COMPLEX SUBUNIT 4"/>
    <property type="match status" value="1"/>
</dbReference>
<dbReference type="GO" id="GO:0031145">
    <property type="term" value="P:anaphase-promoting complex-dependent catabolic process"/>
    <property type="evidence" value="ECO:0007669"/>
    <property type="project" value="InterPro"/>
</dbReference>
<dbReference type="InterPro" id="IPR036322">
    <property type="entry name" value="WD40_repeat_dom_sf"/>
</dbReference>
<keyword evidence="2" id="KW-0132">Cell division</keyword>
<dbReference type="InterPro" id="IPR015943">
    <property type="entry name" value="WD40/YVTN_repeat-like_dom_sf"/>
</dbReference>
<evidence type="ECO:0000256" key="2">
    <source>
        <dbReference type="ARBA" id="ARBA00022618"/>
    </source>
</evidence>
<feature type="domain" description="Anaphase-promoting complex subunit 4 long" evidence="8">
    <location>
        <begin position="272"/>
        <end position="470"/>
    </location>
</feature>
<keyword evidence="10" id="KW-1185">Reference proteome</keyword>
<dbReference type="GO" id="GO:0034399">
    <property type="term" value="C:nuclear periphery"/>
    <property type="evidence" value="ECO:0007669"/>
    <property type="project" value="TreeGrafter"/>
</dbReference>
<organism evidence="9 10">
    <name type="scientific">Ophiostoma piceae (strain UAMH 11346)</name>
    <name type="common">Sap stain fungus</name>
    <dbReference type="NCBI Taxonomy" id="1262450"/>
    <lineage>
        <taxon>Eukaryota</taxon>
        <taxon>Fungi</taxon>
        <taxon>Dikarya</taxon>
        <taxon>Ascomycota</taxon>
        <taxon>Pezizomycotina</taxon>
        <taxon>Sordariomycetes</taxon>
        <taxon>Sordariomycetidae</taxon>
        <taxon>Ophiostomatales</taxon>
        <taxon>Ophiostomataceae</taxon>
        <taxon>Ophiostoma</taxon>
    </lineage>
</organism>
<dbReference type="PANTHER" id="PTHR13260">
    <property type="entry name" value="ANAPHASE PROMOTING COMPLEX SUBUNIT 4 APC4"/>
    <property type="match status" value="1"/>
</dbReference>
<dbReference type="HOGENOM" id="CLU_011501_0_0_1"/>
<dbReference type="GO" id="GO:0005680">
    <property type="term" value="C:anaphase-promoting complex"/>
    <property type="evidence" value="ECO:0007669"/>
    <property type="project" value="InterPro"/>
</dbReference>
<evidence type="ECO:0000313" key="9">
    <source>
        <dbReference type="EMBL" id="EPE09894.1"/>
    </source>
</evidence>
<evidence type="ECO:0000256" key="6">
    <source>
        <dbReference type="SAM" id="MobiDB-lite"/>
    </source>
</evidence>
<dbReference type="Pfam" id="PF12894">
    <property type="entry name" value="ANAPC4_WD40"/>
    <property type="match status" value="1"/>
</dbReference>
<feature type="region of interest" description="Disordered" evidence="6">
    <location>
        <begin position="835"/>
        <end position="858"/>
    </location>
</feature>
<protein>
    <recommendedName>
        <fullName evidence="1">Anaphase-promoting complex subunit 4</fullName>
    </recommendedName>
</protein>